<name>A0A3B1A3R8_9ZZZZ</name>
<accession>A0A3B1A3R8</accession>
<evidence type="ECO:0008006" key="3">
    <source>
        <dbReference type="Google" id="ProtNLM"/>
    </source>
</evidence>
<reference evidence="2" key="1">
    <citation type="submission" date="2018-06" db="EMBL/GenBank/DDBJ databases">
        <authorList>
            <person name="Zhirakovskaya E."/>
        </authorList>
    </citation>
    <scope>NUCLEOTIDE SEQUENCE</scope>
</reference>
<evidence type="ECO:0000256" key="1">
    <source>
        <dbReference type="SAM" id="MobiDB-lite"/>
    </source>
</evidence>
<dbReference type="AlphaFoldDB" id="A0A3B1A3R8"/>
<sequence>MSTPYLTQFSPTRLRQGLHHLTLMVLLMLCIGLPAVATGAPIGANSDNNTSTSTSIPAAEVPVSVPAAQAPADETAATSASSQPPAAATQPVPAEEKKRSLDARVQDLKKQAKALNRDLFILEEELLFPSNTQLAVFLSIDVGSYFRLDSVQLKINGKEVANHLYTKRELDALQRGGVQRLWLGNVKSGEHELIATFTGPGPNNRDYRRATTVKFKKGAAAKFMELKIRDVTAKLQPEFVVREWE</sequence>
<feature type="region of interest" description="Disordered" evidence="1">
    <location>
        <begin position="67"/>
        <end position="101"/>
    </location>
</feature>
<evidence type="ECO:0000313" key="2">
    <source>
        <dbReference type="EMBL" id="VAW92819.1"/>
    </source>
</evidence>
<protein>
    <recommendedName>
        <fullName evidence="3">AraC family transcriptional regulator</fullName>
    </recommendedName>
</protein>
<proteinExistence type="predicted"/>
<feature type="compositionally biased region" description="Low complexity" evidence="1">
    <location>
        <begin position="67"/>
        <end position="91"/>
    </location>
</feature>
<dbReference type="EMBL" id="UOFU01000008">
    <property type="protein sequence ID" value="VAW92819.1"/>
    <property type="molecule type" value="Genomic_DNA"/>
</dbReference>
<organism evidence="2">
    <name type="scientific">hydrothermal vent metagenome</name>
    <dbReference type="NCBI Taxonomy" id="652676"/>
    <lineage>
        <taxon>unclassified sequences</taxon>
        <taxon>metagenomes</taxon>
        <taxon>ecological metagenomes</taxon>
    </lineage>
</organism>
<gene>
    <name evidence="2" type="ORF">MNBD_GAMMA20-2230</name>
</gene>